<evidence type="ECO:0000256" key="1">
    <source>
        <dbReference type="ARBA" id="ARBA00022737"/>
    </source>
</evidence>
<dbReference type="InterPro" id="IPR001867">
    <property type="entry name" value="OmpR/PhoB-type_DNA-bd"/>
</dbReference>
<feature type="domain" description="OmpR/PhoB-type" evidence="5">
    <location>
        <begin position="1"/>
        <end position="98"/>
    </location>
</feature>
<dbReference type="InterPro" id="IPR019734">
    <property type="entry name" value="TPR_rpt"/>
</dbReference>
<evidence type="ECO:0000256" key="3">
    <source>
        <dbReference type="ARBA" id="ARBA00023125"/>
    </source>
</evidence>
<keyword evidence="1" id="KW-0677">Repeat</keyword>
<accession>A0ABT4XK50</accession>
<keyword evidence="3 4" id="KW-0238">DNA-binding</keyword>
<evidence type="ECO:0000313" key="6">
    <source>
        <dbReference type="EMBL" id="MDA7088599.1"/>
    </source>
</evidence>
<dbReference type="PANTHER" id="PTHR44858:SF1">
    <property type="entry name" value="UDP-N-ACETYLGLUCOSAMINE--PEPTIDE N-ACETYLGLUCOSAMINYLTRANSFERASE SPINDLY-RELATED"/>
    <property type="match status" value="1"/>
</dbReference>
<dbReference type="Proteomes" id="UP001212042">
    <property type="component" value="Unassembled WGS sequence"/>
</dbReference>
<dbReference type="SUPFAM" id="SSF46894">
    <property type="entry name" value="C-terminal effector domain of the bipartite response regulators"/>
    <property type="match status" value="1"/>
</dbReference>
<dbReference type="CDD" id="cd00383">
    <property type="entry name" value="trans_reg_C"/>
    <property type="match status" value="1"/>
</dbReference>
<proteinExistence type="predicted"/>
<dbReference type="EMBL" id="JAQJZJ010000010">
    <property type="protein sequence ID" value="MDA7088599.1"/>
    <property type="molecule type" value="Genomic_DNA"/>
</dbReference>
<keyword evidence="2" id="KW-0802">TPR repeat</keyword>
<dbReference type="InterPro" id="IPR036388">
    <property type="entry name" value="WH-like_DNA-bd_sf"/>
</dbReference>
<dbReference type="Pfam" id="PF13181">
    <property type="entry name" value="TPR_8"/>
    <property type="match status" value="1"/>
</dbReference>
<dbReference type="RefSeq" id="WP_271349491.1">
    <property type="nucleotide sequence ID" value="NZ_JAQJZJ010000010.1"/>
</dbReference>
<name>A0ABT4XK50_9PSED</name>
<dbReference type="InterPro" id="IPR050498">
    <property type="entry name" value="Ycf3"/>
</dbReference>
<dbReference type="SUPFAM" id="SSF48452">
    <property type="entry name" value="TPR-like"/>
    <property type="match status" value="1"/>
</dbReference>
<evidence type="ECO:0000259" key="5">
    <source>
        <dbReference type="PROSITE" id="PS51755"/>
    </source>
</evidence>
<dbReference type="Gene3D" id="1.10.10.10">
    <property type="entry name" value="Winged helix-like DNA-binding domain superfamily/Winged helix DNA-binding domain"/>
    <property type="match status" value="1"/>
</dbReference>
<evidence type="ECO:0000256" key="2">
    <source>
        <dbReference type="ARBA" id="ARBA00022803"/>
    </source>
</evidence>
<dbReference type="InterPro" id="IPR011990">
    <property type="entry name" value="TPR-like_helical_dom_sf"/>
</dbReference>
<reference evidence="6 7" key="1">
    <citation type="submission" date="2023-01" db="EMBL/GenBank/DDBJ databases">
        <title>Pseudomonas SA3-5T sp. nov., isolated from tidal flat sediment.</title>
        <authorList>
            <person name="Kim H.S."/>
            <person name="Kim J.-S."/>
            <person name="Suh M.K."/>
            <person name="Eom M.K."/>
            <person name="Lee J.-S."/>
        </authorList>
    </citation>
    <scope>NUCLEOTIDE SEQUENCE [LARGE SCALE GENOMIC DNA]</scope>
    <source>
        <strain evidence="6 7">SA3-5</strain>
    </source>
</reference>
<keyword evidence="7" id="KW-1185">Reference proteome</keyword>
<sequence length="529" mass="60253">MPYRFEEFEINIEQASLTRGDEEVALEPRAYALLLLLIRNRERVVSKDEIIEQLWQGRFTSDSAVTTCLKTLRKALQDDGERQRFIRTLRGRGFRFVAQVSEVLAESPVIVSIESESPPDWSRIEVPDTQPSALQGKPSLIVLPLQNLGDDPFSALMSEAMAHDVIQELSRLRWLRVIARGTAFRFRFPDTDLRLLGQQLKVRYALCGTISTWGARRELHLELSDCQLGDLVWADRFDVSQDRMHGAREQILARVISSLEIYVPMHEASQASLTSTQRLDSWGNYHLGLRHMYRFTPLANQQAAQYFREAIRLDSRFARAYAGLSFTRFQDAFLNYDDDVNGAIADARRFAETAVELDGLDPFTNFNLGRSLMLEGEADISQSWLERSVTLSPNFAQGHYSRALVNTLQGQTEDCIANSELALHLSPLDPLLYANYAVRALSYLRIGDMENAIKAIEKAVRTPGAHYLIQMIAALLYALNQQMDKAQYWRQQALQRHPSASARHFFVALPFAEESFRQTLSKGLRLANF</sequence>
<evidence type="ECO:0000313" key="7">
    <source>
        <dbReference type="Proteomes" id="UP001212042"/>
    </source>
</evidence>
<dbReference type="Gene3D" id="1.25.40.10">
    <property type="entry name" value="Tetratricopeptide repeat domain"/>
    <property type="match status" value="1"/>
</dbReference>
<gene>
    <name evidence="6" type="ORF">PH586_19645</name>
</gene>
<dbReference type="SMART" id="SM00862">
    <property type="entry name" value="Trans_reg_C"/>
    <property type="match status" value="1"/>
</dbReference>
<dbReference type="Pfam" id="PF00486">
    <property type="entry name" value="Trans_reg_C"/>
    <property type="match status" value="1"/>
</dbReference>
<dbReference type="InterPro" id="IPR016032">
    <property type="entry name" value="Sig_transdc_resp-reg_C-effctor"/>
</dbReference>
<comment type="caution">
    <text evidence="6">The sequence shown here is derived from an EMBL/GenBank/DDBJ whole genome shotgun (WGS) entry which is preliminary data.</text>
</comment>
<dbReference type="PANTHER" id="PTHR44858">
    <property type="entry name" value="TETRATRICOPEPTIDE REPEAT PROTEIN 6"/>
    <property type="match status" value="1"/>
</dbReference>
<organism evidence="6 7">
    <name type="scientific">Pseudomonas aestuarii</name>
    <dbReference type="NCBI Taxonomy" id="3018340"/>
    <lineage>
        <taxon>Bacteria</taxon>
        <taxon>Pseudomonadati</taxon>
        <taxon>Pseudomonadota</taxon>
        <taxon>Gammaproteobacteria</taxon>
        <taxon>Pseudomonadales</taxon>
        <taxon>Pseudomonadaceae</taxon>
        <taxon>Pseudomonas</taxon>
    </lineage>
</organism>
<feature type="DNA-binding region" description="OmpR/PhoB-type" evidence="4">
    <location>
        <begin position="1"/>
        <end position="98"/>
    </location>
</feature>
<protein>
    <submittedName>
        <fullName evidence="6">Winged helix-turn-helix domain-containing protein</fullName>
    </submittedName>
</protein>
<evidence type="ECO:0000256" key="4">
    <source>
        <dbReference type="PROSITE-ProRule" id="PRU01091"/>
    </source>
</evidence>
<dbReference type="PROSITE" id="PS51755">
    <property type="entry name" value="OMPR_PHOB"/>
    <property type="match status" value="1"/>
</dbReference>